<dbReference type="InterPro" id="IPR001063">
    <property type="entry name" value="Ribosomal_uL22"/>
</dbReference>
<comment type="function">
    <text evidence="1 6">This protein binds specifically to 23S rRNA.</text>
</comment>
<evidence type="ECO:0000313" key="7">
    <source>
        <dbReference type="EMBL" id="QJH88409.1"/>
    </source>
</evidence>
<dbReference type="PANTHER" id="PTHR13501:SF8">
    <property type="entry name" value="LARGE RIBOSOMAL SUBUNIT PROTEIN UL22M"/>
    <property type="match status" value="1"/>
</dbReference>
<keyword evidence="4 5" id="KW-0687">Ribonucleoprotein</keyword>
<dbReference type="GO" id="GO:0006412">
    <property type="term" value="P:translation"/>
    <property type="evidence" value="ECO:0007669"/>
    <property type="project" value="InterPro"/>
</dbReference>
<dbReference type="InterPro" id="IPR036394">
    <property type="entry name" value="Ribosomal_uL22_sf"/>
</dbReference>
<comment type="similarity">
    <text evidence="2 5">Belongs to the universal ribosomal protein uL22 family.</text>
</comment>
<dbReference type="Gene3D" id="3.90.470.10">
    <property type="entry name" value="Ribosomal protein L22/L17"/>
    <property type="match status" value="1"/>
</dbReference>
<evidence type="ECO:0000256" key="4">
    <source>
        <dbReference type="ARBA" id="ARBA00023274"/>
    </source>
</evidence>
<sequence>MLRFSKTIHHYFIPLSPYKMRRILYLCHNKNYSHCLVLLKHMPYQGADIVLKLINNLFLNKFNSRLNKKKFFINNTMVHNGPSLKRFHPKAKGCSSTILKKSCHITISLQYKES</sequence>
<keyword evidence="7" id="KW-0150">Chloroplast</keyword>
<comment type="function">
    <text evidence="6">The globular domain of the protein is located near the polypeptide exit tunnel on the outside of the subunit, while an extended beta-hairpin is found that lines the wall of the exit tunnel in the center of the 70S ribosome.</text>
</comment>
<proteinExistence type="inferred from homology"/>
<organism evidence="7">
    <name type="scientific">Pterocladiophila hemisphaerica</name>
    <dbReference type="NCBI Taxonomy" id="2712948"/>
    <lineage>
        <taxon>Eukaryota</taxon>
        <taxon>Rhodophyta</taxon>
        <taxon>Florideophyceae</taxon>
        <taxon>Rhodymeniophycidae</taxon>
        <taxon>Gracilariales</taxon>
        <taxon>Pterocladiophilaceae</taxon>
        <taxon>Pterocladiophila</taxon>
    </lineage>
</organism>
<dbReference type="EMBL" id="MT117918">
    <property type="protein sequence ID" value="QJH88409.1"/>
    <property type="molecule type" value="Genomic_DNA"/>
</dbReference>
<reference evidence="7" key="1">
    <citation type="journal article" date="2020" name="J. Phycol.">
        <title>The Organelle Genomes in the Photosynthetic Red Algal Parasite Pterocladiophila hemisphaerica (Florideophyceae, Rhodophyta) Have Elevated Substitution Rates and Extreme Gene Loss in the Plastid Genome.</title>
        <authorList>
            <person name="Preuss M."/>
            <person name="Verbruggen H."/>
            <person name="Zuccarello G.C."/>
        </authorList>
    </citation>
    <scope>NUCLEOTIDE SEQUENCE</scope>
</reference>
<geneLocation type="chloroplast" evidence="7"/>
<comment type="subcellular location">
    <subcellularLocation>
        <location evidence="6">Plastid</location>
        <location evidence="6">Chloroplast</location>
    </subcellularLocation>
</comment>
<evidence type="ECO:0000256" key="6">
    <source>
        <dbReference type="RuleBase" id="RU004009"/>
    </source>
</evidence>
<dbReference type="SUPFAM" id="SSF54843">
    <property type="entry name" value="Ribosomal protein L22"/>
    <property type="match status" value="1"/>
</dbReference>
<dbReference type="PANTHER" id="PTHR13501">
    <property type="entry name" value="CHLOROPLAST 50S RIBOSOMAL PROTEIN L22-RELATED"/>
    <property type="match status" value="1"/>
</dbReference>
<dbReference type="GO" id="GO:0003735">
    <property type="term" value="F:structural constituent of ribosome"/>
    <property type="evidence" value="ECO:0007669"/>
    <property type="project" value="InterPro"/>
</dbReference>
<dbReference type="Pfam" id="PF00237">
    <property type="entry name" value="Ribosomal_L22"/>
    <property type="match status" value="1"/>
</dbReference>
<evidence type="ECO:0000256" key="1">
    <source>
        <dbReference type="ARBA" id="ARBA00003611"/>
    </source>
</evidence>
<keyword evidence="7" id="KW-0934">Plastid</keyword>
<keyword evidence="3 5" id="KW-0689">Ribosomal protein</keyword>
<name>A0A6M3WXK7_9FLOR</name>
<evidence type="ECO:0000256" key="5">
    <source>
        <dbReference type="RuleBase" id="RU004005"/>
    </source>
</evidence>
<accession>A0A6M3WXK7</accession>
<dbReference type="GO" id="GO:0009507">
    <property type="term" value="C:chloroplast"/>
    <property type="evidence" value="ECO:0007669"/>
    <property type="project" value="UniProtKB-SubCell"/>
</dbReference>
<dbReference type="AlphaFoldDB" id="A0A6M3WXK7"/>
<protein>
    <recommendedName>
        <fullName evidence="6">50S ribosomal protein L22, chloroplastic</fullName>
    </recommendedName>
</protein>
<dbReference type="GO" id="GO:0015934">
    <property type="term" value="C:large ribosomal subunit"/>
    <property type="evidence" value="ECO:0007669"/>
    <property type="project" value="InterPro"/>
</dbReference>
<gene>
    <name evidence="7" type="primary">orf114</name>
</gene>
<evidence type="ECO:0000256" key="3">
    <source>
        <dbReference type="ARBA" id="ARBA00022980"/>
    </source>
</evidence>
<dbReference type="InterPro" id="IPR047867">
    <property type="entry name" value="Ribosomal_uL22_bac/org-type"/>
</dbReference>
<evidence type="ECO:0000256" key="2">
    <source>
        <dbReference type="ARBA" id="ARBA00009451"/>
    </source>
</evidence>